<dbReference type="Gene3D" id="1.10.10.60">
    <property type="entry name" value="Homeodomain-like"/>
    <property type="match status" value="1"/>
</dbReference>
<dbReference type="PANTHER" id="PTHR47506:SF1">
    <property type="entry name" value="HTH-TYPE TRANSCRIPTIONAL REGULATOR YJDC"/>
    <property type="match status" value="1"/>
</dbReference>
<dbReference type="SUPFAM" id="SSF46689">
    <property type="entry name" value="Homeodomain-like"/>
    <property type="match status" value="1"/>
</dbReference>
<evidence type="ECO:0000259" key="4">
    <source>
        <dbReference type="PROSITE" id="PS50977"/>
    </source>
</evidence>
<dbReference type="PROSITE" id="PS50977">
    <property type="entry name" value="HTH_TETR_2"/>
    <property type="match status" value="1"/>
</dbReference>
<keyword evidence="1" id="KW-0805">Transcription regulation</keyword>
<evidence type="ECO:0000313" key="5">
    <source>
        <dbReference type="EMBL" id="VAW03251.1"/>
    </source>
</evidence>
<evidence type="ECO:0000256" key="2">
    <source>
        <dbReference type="ARBA" id="ARBA00023125"/>
    </source>
</evidence>
<dbReference type="Gene3D" id="1.10.357.10">
    <property type="entry name" value="Tetracycline Repressor, domain 2"/>
    <property type="match status" value="1"/>
</dbReference>
<organism evidence="5">
    <name type="scientific">hydrothermal vent metagenome</name>
    <dbReference type="NCBI Taxonomy" id="652676"/>
    <lineage>
        <taxon>unclassified sequences</taxon>
        <taxon>metagenomes</taxon>
        <taxon>ecological metagenomes</taxon>
    </lineage>
</organism>
<reference evidence="5" key="1">
    <citation type="submission" date="2018-06" db="EMBL/GenBank/DDBJ databases">
        <authorList>
            <person name="Zhirakovskaya E."/>
        </authorList>
    </citation>
    <scope>NUCLEOTIDE SEQUENCE</scope>
</reference>
<dbReference type="InterPro" id="IPR001647">
    <property type="entry name" value="HTH_TetR"/>
</dbReference>
<dbReference type="PANTHER" id="PTHR47506">
    <property type="entry name" value="TRANSCRIPTIONAL REGULATORY PROTEIN"/>
    <property type="match status" value="1"/>
</dbReference>
<protein>
    <submittedName>
        <fullName evidence="5">TetR-family transcriptional regulator</fullName>
    </submittedName>
</protein>
<dbReference type="InterPro" id="IPR036271">
    <property type="entry name" value="Tet_transcr_reg_TetR-rel_C_sf"/>
</dbReference>
<dbReference type="Pfam" id="PF00440">
    <property type="entry name" value="TetR_N"/>
    <property type="match status" value="1"/>
</dbReference>
<sequence>MNIGRPIEFDRAKALEQAQYLFWRKGYRDTSLCDLLRAMGLSKSSFYQAFNSKHDLFEQSIQLYLKERTTAMRAKLKASPSAFGFISDMLCGIPENSSVMEYRAGCMVMNTACEFAQSDEVIAKAVHDSITAFVKVFKEAVILGQQQGDIAPDKDPDALAVFLVTNMGGLNVSFKAGADPAAIERTAKIALSALK</sequence>
<dbReference type="EMBL" id="UOEC01000209">
    <property type="protein sequence ID" value="VAW03251.1"/>
    <property type="molecule type" value="Genomic_DNA"/>
</dbReference>
<gene>
    <name evidence="5" type="ORF">MNBD_ALPHA08-1744</name>
</gene>
<feature type="domain" description="HTH tetR-type" evidence="4">
    <location>
        <begin position="8"/>
        <end position="68"/>
    </location>
</feature>
<accession>A0A3B0SAJ4</accession>
<dbReference type="AlphaFoldDB" id="A0A3B0SAJ4"/>
<dbReference type="GO" id="GO:0003677">
    <property type="term" value="F:DNA binding"/>
    <property type="evidence" value="ECO:0007669"/>
    <property type="project" value="UniProtKB-KW"/>
</dbReference>
<keyword evidence="2" id="KW-0238">DNA-binding</keyword>
<dbReference type="InterPro" id="IPR009057">
    <property type="entry name" value="Homeodomain-like_sf"/>
</dbReference>
<evidence type="ECO:0000256" key="3">
    <source>
        <dbReference type="ARBA" id="ARBA00023163"/>
    </source>
</evidence>
<proteinExistence type="predicted"/>
<dbReference type="InterPro" id="IPR011075">
    <property type="entry name" value="TetR_C"/>
</dbReference>
<evidence type="ECO:0000256" key="1">
    <source>
        <dbReference type="ARBA" id="ARBA00023015"/>
    </source>
</evidence>
<dbReference type="Pfam" id="PF16925">
    <property type="entry name" value="TetR_C_13"/>
    <property type="match status" value="1"/>
</dbReference>
<keyword evidence="3" id="KW-0804">Transcription</keyword>
<dbReference type="SUPFAM" id="SSF48498">
    <property type="entry name" value="Tetracyclin repressor-like, C-terminal domain"/>
    <property type="match status" value="1"/>
</dbReference>
<name>A0A3B0SAJ4_9ZZZZ</name>